<name>A0A4Y7QLQ8_9AGAM</name>
<accession>A0A4Y7QLQ8</accession>
<organism evidence="3 4">
    <name type="scientific">Rickenella mellea</name>
    <dbReference type="NCBI Taxonomy" id="50990"/>
    <lineage>
        <taxon>Eukaryota</taxon>
        <taxon>Fungi</taxon>
        <taxon>Dikarya</taxon>
        <taxon>Basidiomycota</taxon>
        <taxon>Agaricomycotina</taxon>
        <taxon>Agaricomycetes</taxon>
        <taxon>Hymenochaetales</taxon>
        <taxon>Rickenellaceae</taxon>
        <taxon>Rickenella</taxon>
    </lineage>
</organism>
<keyword evidence="2" id="KW-0812">Transmembrane</keyword>
<feature type="transmembrane region" description="Helical" evidence="2">
    <location>
        <begin position="7"/>
        <end position="25"/>
    </location>
</feature>
<reference evidence="3 4" key="1">
    <citation type="submission" date="2018-06" db="EMBL/GenBank/DDBJ databases">
        <title>A transcriptomic atlas of mushroom development highlights an independent origin of complex multicellularity.</title>
        <authorList>
            <consortium name="DOE Joint Genome Institute"/>
            <person name="Krizsan K."/>
            <person name="Almasi E."/>
            <person name="Merenyi Z."/>
            <person name="Sahu N."/>
            <person name="Viragh M."/>
            <person name="Koszo T."/>
            <person name="Mondo S."/>
            <person name="Kiss B."/>
            <person name="Balint B."/>
            <person name="Kues U."/>
            <person name="Barry K."/>
            <person name="Hegedus J.C."/>
            <person name="Henrissat B."/>
            <person name="Johnson J."/>
            <person name="Lipzen A."/>
            <person name="Ohm R."/>
            <person name="Nagy I."/>
            <person name="Pangilinan J."/>
            <person name="Yan J."/>
            <person name="Xiong Y."/>
            <person name="Grigoriev I.V."/>
            <person name="Hibbett D.S."/>
            <person name="Nagy L.G."/>
        </authorList>
    </citation>
    <scope>NUCLEOTIDE SEQUENCE [LARGE SCALE GENOMIC DNA]</scope>
    <source>
        <strain evidence="3 4">SZMC22713</strain>
    </source>
</reference>
<sequence length="77" mass="8295">MLPIQRLMPYLFAAASGAAISIYTFQPTFKELAEKRKAENDDFSGIGTAADRRDHTTGASILTNSDSATAKEPKSTT</sequence>
<dbReference type="Pfam" id="PF23670">
    <property type="entry name" value="PIGBOS1"/>
    <property type="match status" value="1"/>
</dbReference>
<protein>
    <submittedName>
        <fullName evidence="3">Uncharacterized protein</fullName>
    </submittedName>
</protein>
<gene>
    <name evidence="3" type="ORF">BD410DRAFT_782146</name>
</gene>
<feature type="compositionally biased region" description="Polar residues" evidence="1">
    <location>
        <begin position="57"/>
        <end position="68"/>
    </location>
</feature>
<feature type="region of interest" description="Disordered" evidence="1">
    <location>
        <begin position="40"/>
        <end position="77"/>
    </location>
</feature>
<dbReference type="Proteomes" id="UP000294933">
    <property type="component" value="Unassembled WGS sequence"/>
</dbReference>
<evidence type="ECO:0000313" key="3">
    <source>
        <dbReference type="EMBL" id="TDL28178.1"/>
    </source>
</evidence>
<keyword evidence="2" id="KW-0472">Membrane</keyword>
<keyword evidence="2" id="KW-1133">Transmembrane helix</keyword>
<dbReference type="AlphaFoldDB" id="A0A4Y7QLQ8"/>
<dbReference type="EMBL" id="ML170158">
    <property type="protein sequence ID" value="TDL28178.1"/>
    <property type="molecule type" value="Genomic_DNA"/>
</dbReference>
<dbReference type="InterPro" id="IPR057394">
    <property type="entry name" value="PIGBOS1"/>
</dbReference>
<proteinExistence type="predicted"/>
<evidence type="ECO:0000256" key="1">
    <source>
        <dbReference type="SAM" id="MobiDB-lite"/>
    </source>
</evidence>
<evidence type="ECO:0000256" key="2">
    <source>
        <dbReference type="SAM" id="Phobius"/>
    </source>
</evidence>
<dbReference type="VEuPathDB" id="FungiDB:BD410DRAFT_782146"/>
<evidence type="ECO:0000313" key="4">
    <source>
        <dbReference type="Proteomes" id="UP000294933"/>
    </source>
</evidence>
<keyword evidence="4" id="KW-1185">Reference proteome</keyword>